<keyword evidence="3" id="KW-1185">Reference proteome</keyword>
<feature type="compositionally biased region" description="Polar residues" evidence="1">
    <location>
        <begin position="213"/>
        <end position="242"/>
    </location>
</feature>
<sequence>MASPPSPPYDTVEDPMSSQKMMRNNSIPEPSESPKSQLHDAIERIQSLHKRRAQIKTIYENERQYLDQRSQKTKSSFEGLIVSTEEQIQSINEFPAFDSHPDYTEVNGKLHSVALDTKALFQNVNALSESIIMALDAWYQKEVDKCAYEIKIAEKDYKRSFDTWQDLIKSGDLFGASEPFKSPGPVNNNGPSSSRSSHQLQDGPDPHMYAPNPAQNPNSLHKSDTITSHNNVRPQNSRSASMDMSGANGMNMSGGNGMNGGARGNGNGNGDVNYPPNSSEKRSGGKKKTFSWLSGGSGNGKYIE</sequence>
<feature type="region of interest" description="Disordered" evidence="1">
    <location>
        <begin position="1"/>
        <end position="38"/>
    </location>
</feature>
<comment type="caution">
    <text evidence="2">The sequence shown here is derived from an EMBL/GenBank/DDBJ whole genome shotgun (WGS) entry which is preliminary data.</text>
</comment>
<feature type="compositionally biased region" description="Polar residues" evidence="1">
    <location>
        <begin position="185"/>
        <end position="200"/>
    </location>
</feature>
<evidence type="ECO:0000313" key="2">
    <source>
        <dbReference type="EMBL" id="KAB8301492.1"/>
    </source>
</evidence>
<feature type="compositionally biased region" description="Gly residues" evidence="1">
    <location>
        <begin position="252"/>
        <end position="269"/>
    </location>
</feature>
<evidence type="ECO:0000256" key="1">
    <source>
        <dbReference type="SAM" id="MobiDB-lite"/>
    </source>
</evidence>
<name>A0A5N6KES8_MONLA</name>
<feature type="compositionally biased region" description="Gly residues" evidence="1">
    <location>
        <begin position="295"/>
        <end position="304"/>
    </location>
</feature>
<evidence type="ECO:0000313" key="3">
    <source>
        <dbReference type="Proteomes" id="UP000326757"/>
    </source>
</evidence>
<dbReference type="AlphaFoldDB" id="A0A5N6KES8"/>
<gene>
    <name evidence="2" type="ORF">EYC80_003347</name>
</gene>
<organism evidence="2 3">
    <name type="scientific">Monilinia laxa</name>
    <name type="common">Brown rot fungus</name>
    <name type="synonym">Sclerotinia laxa</name>
    <dbReference type="NCBI Taxonomy" id="61186"/>
    <lineage>
        <taxon>Eukaryota</taxon>
        <taxon>Fungi</taxon>
        <taxon>Dikarya</taxon>
        <taxon>Ascomycota</taxon>
        <taxon>Pezizomycotina</taxon>
        <taxon>Leotiomycetes</taxon>
        <taxon>Helotiales</taxon>
        <taxon>Sclerotiniaceae</taxon>
        <taxon>Monilinia</taxon>
    </lineage>
</organism>
<accession>A0A5N6KES8</accession>
<feature type="region of interest" description="Disordered" evidence="1">
    <location>
        <begin position="175"/>
        <end position="304"/>
    </location>
</feature>
<dbReference type="EMBL" id="VIGI01000004">
    <property type="protein sequence ID" value="KAB8301492.1"/>
    <property type="molecule type" value="Genomic_DNA"/>
</dbReference>
<protein>
    <submittedName>
        <fullName evidence="2">Uncharacterized protein</fullName>
    </submittedName>
</protein>
<dbReference type="Proteomes" id="UP000326757">
    <property type="component" value="Unassembled WGS sequence"/>
</dbReference>
<proteinExistence type="predicted"/>
<reference evidence="2 3" key="1">
    <citation type="submission" date="2019-06" db="EMBL/GenBank/DDBJ databases">
        <title>Genome Sequence of the Brown Rot Fungal Pathogen Monilinia laxa.</title>
        <authorList>
            <person name="De Miccolis Angelini R.M."/>
            <person name="Landi L."/>
            <person name="Abate D."/>
            <person name="Pollastro S."/>
            <person name="Romanazzi G."/>
            <person name="Faretra F."/>
        </authorList>
    </citation>
    <scope>NUCLEOTIDE SEQUENCE [LARGE SCALE GENOMIC DNA]</scope>
    <source>
        <strain evidence="2 3">Mlax316</strain>
    </source>
</reference>
<dbReference type="OrthoDB" id="3508611at2759"/>
<feature type="compositionally biased region" description="Polar residues" evidence="1">
    <location>
        <begin position="16"/>
        <end position="36"/>
    </location>
</feature>